<comment type="caution">
    <text evidence="7">The sequence shown here is derived from an EMBL/GenBank/DDBJ whole genome shotgun (WGS) entry which is preliminary data.</text>
</comment>
<evidence type="ECO:0000313" key="8">
    <source>
        <dbReference type="Proteomes" id="UP001597215"/>
    </source>
</evidence>
<reference evidence="8" key="1">
    <citation type="journal article" date="2019" name="Int. J. Syst. Evol. Microbiol.">
        <title>The Global Catalogue of Microorganisms (GCM) 10K type strain sequencing project: providing services to taxonomists for standard genome sequencing and annotation.</title>
        <authorList>
            <consortium name="The Broad Institute Genomics Platform"/>
            <consortium name="The Broad Institute Genome Sequencing Center for Infectious Disease"/>
            <person name="Wu L."/>
            <person name="Ma J."/>
        </authorList>
    </citation>
    <scope>NUCLEOTIDE SEQUENCE [LARGE SCALE GENOMIC DNA]</scope>
    <source>
        <strain evidence="8">CGMCC 1.12449</strain>
    </source>
</reference>
<dbReference type="Pfam" id="PF07508">
    <property type="entry name" value="Recombinase"/>
    <property type="match status" value="1"/>
</dbReference>
<dbReference type="PROSITE" id="PS51737">
    <property type="entry name" value="RECOMBINASE_DNA_BIND"/>
    <property type="match status" value="1"/>
</dbReference>
<keyword evidence="2" id="KW-0238">DNA-binding</keyword>
<keyword evidence="1" id="KW-0229">DNA integration</keyword>
<dbReference type="InterPro" id="IPR006119">
    <property type="entry name" value="Resolv_N"/>
</dbReference>
<dbReference type="SMART" id="SM00857">
    <property type="entry name" value="Resolvase"/>
    <property type="match status" value="1"/>
</dbReference>
<dbReference type="PANTHER" id="PTHR30461">
    <property type="entry name" value="DNA-INVERTASE FROM LAMBDOID PROPHAGE"/>
    <property type="match status" value="1"/>
</dbReference>
<dbReference type="Gene3D" id="3.90.1750.20">
    <property type="entry name" value="Putative Large Serine Recombinase, Chain B, Domain 2"/>
    <property type="match status" value="1"/>
</dbReference>
<proteinExistence type="predicted"/>
<dbReference type="InterPro" id="IPR011109">
    <property type="entry name" value="DNA_bind_recombinase_dom"/>
</dbReference>
<evidence type="ECO:0000256" key="4">
    <source>
        <dbReference type="PROSITE-ProRule" id="PRU10137"/>
    </source>
</evidence>
<evidence type="ECO:0000259" key="6">
    <source>
        <dbReference type="PROSITE" id="PS51737"/>
    </source>
</evidence>
<dbReference type="CDD" id="cd00338">
    <property type="entry name" value="Ser_Recombinase"/>
    <property type="match status" value="1"/>
</dbReference>
<dbReference type="PANTHER" id="PTHR30461:SF23">
    <property type="entry name" value="DNA RECOMBINASE-RELATED"/>
    <property type="match status" value="1"/>
</dbReference>
<dbReference type="Pfam" id="PF00239">
    <property type="entry name" value="Resolvase"/>
    <property type="match status" value="1"/>
</dbReference>
<dbReference type="RefSeq" id="WP_381512904.1">
    <property type="nucleotide sequence ID" value="NZ_JBHUEL010000006.1"/>
</dbReference>
<dbReference type="InterPro" id="IPR006118">
    <property type="entry name" value="Recombinase_CS"/>
</dbReference>
<dbReference type="InterPro" id="IPR038109">
    <property type="entry name" value="DNA_bind_recomb_sf"/>
</dbReference>
<dbReference type="InterPro" id="IPR025827">
    <property type="entry name" value="Zn_ribbon_recom_dom"/>
</dbReference>
<feature type="domain" description="Resolvase/invertase-type recombinase catalytic" evidence="5">
    <location>
        <begin position="16"/>
        <end position="168"/>
    </location>
</feature>
<keyword evidence="8" id="KW-1185">Reference proteome</keyword>
<dbReference type="Pfam" id="PF13408">
    <property type="entry name" value="Zn_ribbon_recom"/>
    <property type="match status" value="1"/>
</dbReference>
<dbReference type="InterPro" id="IPR036162">
    <property type="entry name" value="Resolvase-like_N_sf"/>
</dbReference>
<evidence type="ECO:0000256" key="1">
    <source>
        <dbReference type="ARBA" id="ARBA00022908"/>
    </source>
</evidence>
<accession>A0ABW4ME67</accession>
<feature type="domain" description="Recombinase" evidence="6">
    <location>
        <begin position="172"/>
        <end position="304"/>
    </location>
</feature>
<dbReference type="SUPFAM" id="SSF53041">
    <property type="entry name" value="Resolvase-like"/>
    <property type="match status" value="1"/>
</dbReference>
<dbReference type="InterPro" id="IPR050639">
    <property type="entry name" value="SSR_resolvase"/>
</dbReference>
<keyword evidence="3" id="KW-0233">DNA recombination</keyword>
<evidence type="ECO:0000256" key="2">
    <source>
        <dbReference type="ARBA" id="ARBA00023125"/>
    </source>
</evidence>
<organism evidence="7 8">
    <name type="scientific">Sphingorhabdus buctiana</name>
    <dbReference type="NCBI Taxonomy" id="1508805"/>
    <lineage>
        <taxon>Bacteria</taxon>
        <taxon>Pseudomonadati</taxon>
        <taxon>Pseudomonadota</taxon>
        <taxon>Alphaproteobacteria</taxon>
        <taxon>Sphingomonadales</taxon>
        <taxon>Sphingomonadaceae</taxon>
        <taxon>Sphingorhabdus</taxon>
    </lineage>
</organism>
<feature type="non-terminal residue" evidence="7">
    <location>
        <position position="401"/>
    </location>
</feature>
<evidence type="ECO:0000259" key="5">
    <source>
        <dbReference type="PROSITE" id="PS51736"/>
    </source>
</evidence>
<dbReference type="PROSITE" id="PS51736">
    <property type="entry name" value="RECOMBINASES_3"/>
    <property type="match status" value="1"/>
</dbReference>
<gene>
    <name evidence="7" type="ORF">ACFSAG_07140</name>
</gene>
<protein>
    <submittedName>
        <fullName evidence="7">Recombinase family protein</fullName>
    </submittedName>
</protein>
<dbReference type="EMBL" id="JBHUEL010000006">
    <property type="protein sequence ID" value="MFD1766614.1"/>
    <property type="molecule type" value="Genomic_DNA"/>
</dbReference>
<feature type="active site" description="O-(5'-phospho-DNA)-serine intermediate" evidence="4">
    <location>
        <position position="24"/>
    </location>
</feature>
<dbReference type="PROSITE" id="PS00397">
    <property type="entry name" value="RECOMBINASES_1"/>
    <property type="match status" value="1"/>
</dbReference>
<name>A0ABW4ME67_9SPHN</name>
<evidence type="ECO:0000256" key="3">
    <source>
        <dbReference type="ARBA" id="ARBA00023172"/>
    </source>
</evidence>
<dbReference type="Proteomes" id="UP001597215">
    <property type="component" value="Unassembled WGS sequence"/>
</dbReference>
<dbReference type="Gene3D" id="3.40.50.1390">
    <property type="entry name" value="Resolvase, N-terminal catalytic domain"/>
    <property type="match status" value="1"/>
</dbReference>
<evidence type="ECO:0000313" key="7">
    <source>
        <dbReference type="EMBL" id="MFD1766614.1"/>
    </source>
</evidence>
<sequence>MTFSSSKTANSVLPKRAVLYLRVSTGRQAAGDVSLPSQRDLNRRYCEAQGWDVVDEYVEPGASATDDRRPVFQRMLEDAKAADRRFDVICVHSFSRFYRNGAEMELTIRKLRKLGIEVVSVTQPTGNDPAQELMRQIIGVFDEYTSRENGKNVTRAMRESAKQGFWNGAPPPLGYRAVEAERRGAKIKKKLDVDPVEAELVRLIFKLYLEGDGTTGPLGVKGVASWLNTNGYRTRRGATFGVGPLHGILTNRCYATGKWPYGVRNARTGELNDPAGIVEIDIPTIIPLPLFENVQTRLTGNNPKVTPPRVVNGPTLLTGLAVCATCGSGMTRSGTTRRHKRYSYYSCAGCKQRGRSVCKGRNVPMEKLDTLVIEGMADKLLVPQRVSRILEGLIERHAEKD</sequence>